<accession>A0ABS2JRH3</accession>
<feature type="transmembrane region" description="Helical" evidence="1">
    <location>
        <begin position="482"/>
        <end position="501"/>
    </location>
</feature>
<gene>
    <name evidence="2" type="ORF">ISP20_06705</name>
</gene>
<proteinExistence type="predicted"/>
<sequence>MTTPLAWFGLPEEADERALKRAYAKRLKDTRPDIDPEGFQQLRERYEAALACCRQEVQRTATATDGVQTSPPTLADEDLSLPPAAATGPAWHVVQFDDARAEALQKPAPFDAEGFASACIDLAMKADAANLSRWLREQPELWSLSVQQEAGQAVIRMLFRDQPPVNADGFDAMLQFFGLDHALSGLDPFKLQQLRKNLDECHALITRFEPAVAAWNTDPAALNAETVFRWFCAFARNHAFEPVAAALHAQPSLRTWRAREPLARELLELVVRERPPLPAGSALALFHYFRLPELAASQGVSLQDLPGQLEIRWLMLAENAPRLAVRVRDAKKPFGEEKKAGRYLRWVRRPFHGWWIVLASLVPGLPTALGLFLWRLSEGNPARLPLTIDPKLVRFCIAAASRHLVSGPRVLIGAIRCAILLLLGGVLDALWFVVLQEPYGEPGSASLLIAAVAITATWAAYLAFLALLFWQRQPEEPMRPRPWLRLLFVPAFCGFGLFIGWAGGNHVVTTCLLLSAASLAYGRFRARNPLPPKQERSRWSSVPDAVFLIALWISLHWGPLMALPALAAWGADLWCQRGRLRLHPLARAPLGSFEPN</sequence>
<keyword evidence="1" id="KW-1133">Transmembrane helix</keyword>
<feature type="transmembrane region" description="Helical" evidence="1">
    <location>
        <begin position="545"/>
        <end position="571"/>
    </location>
</feature>
<evidence type="ECO:0000256" key="1">
    <source>
        <dbReference type="SAM" id="Phobius"/>
    </source>
</evidence>
<protein>
    <recommendedName>
        <fullName evidence="4">J domain-containing protein</fullName>
    </recommendedName>
</protein>
<name>A0ABS2JRH3_9GAMM</name>
<keyword evidence="3" id="KW-1185">Reference proteome</keyword>
<reference evidence="2 3" key="1">
    <citation type="submission" date="2020-10" db="EMBL/GenBank/DDBJ databases">
        <title>Phylogeny of dyella-like bacteria.</title>
        <authorList>
            <person name="Fu J."/>
        </authorList>
    </citation>
    <scope>NUCLEOTIDE SEQUENCE [LARGE SCALE GENOMIC DNA]</scope>
    <source>
        <strain evidence="2 3">THG-B117</strain>
    </source>
</reference>
<feature type="transmembrane region" description="Helical" evidence="1">
    <location>
        <begin position="353"/>
        <end position="374"/>
    </location>
</feature>
<dbReference type="RefSeq" id="WP_204635287.1">
    <property type="nucleotide sequence ID" value="NZ_JADIKC010000003.1"/>
</dbReference>
<feature type="transmembrane region" description="Helical" evidence="1">
    <location>
        <begin position="446"/>
        <end position="470"/>
    </location>
</feature>
<evidence type="ECO:0008006" key="4">
    <source>
        <dbReference type="Google" id="ProtNLM"/>
    </source>
</evidence>
<dbReference type="EMBL" id="JADIKC010000003">
    <property type="protein sequence ID" value="MBM7120850.1"/>
    <property type="molecule type" value="Genomic_DNA"/>
</dbReference>
<organism evidence="2 3">
    <name type="scientific">Dyella kyungheensis</name>
    <dbReference type="NCBI Taxonomy" id="1242174"/>
    <lineage>
        <taxon>Bacteria</taxon>
        <taxon>Pseudomonadati</taxon>
        <taxon>Pseudomonadota</taxon>
        <taxon>Gammaproteobacteria</taxon>
        <taxon>Lysobacterales</taxon>
        <taxon>Rhodanobacteraceae</taxon>
        <taxon>Dyella</taxon>
    </lineage>
</organism>
<evidence type="ECO:0000313" key="2">
    <source>
        <dbReference type="EMBL" id="MBM7120850.1"/>
    </source>
</evidence>
<feature type="transmembrane region" description="Helical" evidence="1">
    <location>
        <begin position="410"/>
        <end position="434"/>
    </location>
</feature>
<comment type="caution">
    <text evidence="2">The sequence shown here is derived from an EMBL/GenBank/DDBJ whole genome shotgun (WGS) entry which is preliminary data.</text>
</comment>
<evidence type="ECO:0000313" key="3">
    <source>
        <dbReference type="Proteomes" id="UP001430065"/>
    </source>
</evidence>
<keyword evidence="1" id="KW-0472">Membrane</keyword>
<dbReference type="Proteomes" id="UP001430065">
    <property type="component" value="Unassembled WGS sequence"/>
</dbReference>
<keyword evidence="1" id="KW-0812">Transmembrane</keyword>